<keyword evidence="2" id="KW-1185">Reference proteome</keyword>
<feature type="non-terminal residue" evidence="1">
    <location>
        <position position="196"/>
    </location>
</feature>
<accession>A0A0C9SWY7</accession>
<dbReference type="HOGENOM" id="CLU_105683_0_0_1"/>
<evidence type="ECO:0008006" key="3">
    <source>
        <dbReference type="Google" id="ProtNLM"/>
    </source>
</evidence>
<evidence type="ECO:0000313" key="2">
    <source>
        <dbReference type="Proteomes" id="UP000053647"/>
    </source>
</evidence>
<dbReference type="Gene3D" id="1.20.1280.50">
    <property type="match status" value="1"/>
</dbReference>
<name>A0A0C9SWY7_PAXIN</name>
<gene>
    <name evidence="1" type="ORF">PAXINDRAFT_121004</name>
</gene>
<dbReference type="AlphaFoldDB" id="A0A0C9SWY7"/>
<dbReference type="EMBL" id="KN819891">
    <property type="protein sequence ID" value="KIJ07435.1"/>
    <property type="molecule type" value="Genomic_DNA"/>
</dbReference>
<organism evidence="1 2">
    <name type="scientific">Paxillus involutus ATCC 200175</name>
    <dbReference type="NCBI Taxonomy" id="664439"/>
    <lineage>
        <taxon>Eukaryota</taxon>
        <taxon>Fungi</taxon>
        <taxon>Dikarya</taxon>
        <taxon>Basidiomycota</taxon>
        <taxon>Agaricomycotina</taxon>
        <taxon>Agaricomycetes</taxon>
        <taxon>Agaricomycetidae</taxon>
        <taxon>Boletales</taxon>
        <taxon>Paxilineae</taxon>
        <taxon>Paxillaceae</taxon>
        <taxon>Paxillus</taxon>
    </lineage>
</organism>
<protein>
    <recommendedName>
        <fullName evidence="3">F-box domain-containing protein</fullName>
    </recommendedName>
</protein>
<reference evidence="2" key="2">
    <citation type="submission" date="2015-01" db="EMBL/GenBank/DDBJ databases">
        <title>Evolutionary Origins and Diversification of the Mycorrhizal Mutualists.</title>
        <authorList>
            <consortium name="DOE Joint Genome Institute"/>
            <consortium name="Mycorrhizal Genomics Consortium"/>
            <person name="Kohler A."/>
            <person name="Kuo A."/>
            <person name="Nagy L.G."/>
            <person name="Floudas D."/>
            <person name="Copeland A."/>
            <person name="Barry K.W."/>
            <person name="Cichocki N."/>
            <person name="Veneault-Fourrey C."/>
            <person name="LaButti K."/>
            <person name="Lindquist E.A."/>
            <person name="Lipzen A."/>
            <person name="Lundell T."/>
            <person name="Morin E."/>
            <person name="Murat C."/>
            <person name="Riley R."/>
            <person name="Ohm R."/>
            <person name="Sun H."/>
            <person name="Tunlid A."/>
            <person name="Henrissat B."/>
            <person name="Grigoriev I.V."/>
            <person name="Hibbett D.S."/>
            <person name="Martin F."/>
        </authorList>
    </citation>
    <scope>NUCLEOTIDE SEQUENCE [LARGE SCALE GENOMIC DNA]</scope>
    <source>
        <strain evidence="2">ATCC 200175</strain>
    </source>
</reference>
<dbReference type="Proteomes" id="UP000053647">
    <property type="component" value="Unassembled WGS sequence"/>
</dbReference>
<dbReference type="OrthoDB" id="3365698at2759"/>
<evidence type="ECO:0000313" key="1">
    <source>
        <dbReference type="EMBL" id="KIJ07435.1"/>
    </source>
</evidence>
<reference evidence="1 2" key="1">
    <citation type="submission" date="2014-06" db="EMBL/GenBank/DDBJ databases">
        <authorList>
            <consortium name="DOE Joint Genome Institute"/>
            <person name="Kuo A."/>
            <person name="Kohler A."/>
            <person name="Nagy L.G."/>
            <person name="Floudas D."/>
            <person name="Copeland A."/>
            <person name="Barry K.W."/>
            <person name="Cichocki N."/>
            <person name="Veneault-Fourrey C."/>
            <person name="LaButti K."/>
            <person name="Lindquist E.A."/>
            <person name="Lipzen A."/>
            <person name="Lundell T."/>
            <person name="Morin E."/>
            <person name="Murat C."/>
            <person name="Sun H."/>
            <person name="Tunlid A."/>
            <person name="Henrissat B."/>
            <person name="Grigoriev I.V."/>
            <person name="Hibbett D.S."/>
            <person name="Martin F."/>
            <person name="Nordberg H.P."/>
            <person name="Cantor M.N."/>
            <person name="Hua S.X."/>
        </authorList>
    </citation>
    <scope>NUCLEOTIDE SEQUENCE [LARGE SCALE GENOMIC DNA]</scope>
    <source>
        <strain evidence="1 2">ATCC 200175</strain>
    </source>
</reference>
<proteinExistence type="predicted"/>
<sequence length="196" mass="21677">MATSTQTNNILENNDPPCPPNWTVSISNLPFEILSSIFISVFQSECQLLPSGMTMGYLPILYQPSSTSFPYNLSLVCTTWRSVLSTRPSFWTRVIISVNLKPVASCKTLLAWSRNLPLDILISTVSHAGHSPRVLPDDLESVEAGQLDVLRKHMAPQWHGSRYINIMTTYVSSLPSLGDIFGDGETEAPLLVALRL</sequence>